<dbReference type="Pfam" id="PF03400">
    <property type="entry name" value="DDE_Tnp_IS1"/>
    <property type="match status" value="1"/>
</dbReference>
<proteinExistence type="predicted"/>
<dbReference type="GO" id="GO:0003677">
    <property type="term" value="F:DNA binding"/>
    <property type="evidence" value="ECO:0007669"/>
    <property type="project" value="InterPro"/>
</dbReference>
<evidence type="ECO:0000313" key="1">
    <source>
        <dbReference type="EMBL" id="CAA9245462.1"/>
    </source>
</evidence>
<gene>
    <name evidence="1" type="ORF">AVDCRST_MAG63-1761</name>
</gene>
<reference evidence="1" key="1">
    <citation type="submission" date="2020-02" db="EMBL/GenBank/DDBJ databases">
        <authorList>
            <person name="Meier V. D."/>
        </authorList>
    </citation>
    <scope>NUCLEOTIDE SEQUENCE</scope>
    <source>
        <strain evidence="1">AVDCRST_MAG63</strain>
    </source>
</reference>
<dbReference type="GO" id="GO:0004803">
    <property type="term" value="F:transposase activity"/>
    <property type="evidence" value="ECO:0007669"/>
    <property type="project" value="InterPro"/>
</dbReference>
<dbReference type="AlphaFoldDB" id="A0A6J4IB60"/>
<dbReference type="GO" id="GO:0006313">
    <property type="term" value="P:DNA transposition"/>
    <property type="evidence" value="ECO:0007669"/>
    <property type="project" value="InterPro"/>
</dbReference>
<accession>A0A6J4IB60</accession>
<sequence>MLTHVERSSRRIVAYDAVTERTREALQELVLAAPSAGAYYSDGFEAYAGLWYPAPHEVAPGKSQTYSVEGANADLRHYLARLGRRSRCFSRCLKALRRALDLFVFCHNRRQHFKRAHPRLPAHLADFVAVP</sequence>
<dbReference type="InterPro" id="IPR005063">
    <property type="entry name" value="Transposase_27"/>
</dbReference>
<protein>
    <recommendedName>
        <fullName evidence="2">IS1 family transposase</fullName>
    </recommendedName>
</protein>
<evidence type="ECO:0008006" key="2">
    <source>
        <dbReference type="Google" id="ProtNLM"/>
    </source>
</evidence>
<dbReference type="EMBL" id="CADCTO010000212">
    <property type="protein sequence ID" value="CAA9245462.1"/>
    <property type="molecule type" value="Genomic_DNA"/>
</dbReference>
<name>A0A6J4IB60_9BACT</name>
<organism evidence="1">
    <name type="scientific">uncultured Armatimonadetes bacterium</name>
    <dbReference type="NCBI Taxonomy" id="157466"/>
    <lineage>
        <taxon>Bacteria</taxon>
        <taxon>Bacillati</taxon>
        <taxon>Armatimonadota</taxon>
        <taxon>environmental samples</taxon>
    </lineage>
</organism>